<reference evidence="2" key="1">
    <citation type="submission" date="2024-06" db="UniProtKB">
        <authorList>
            <consortium name="RefSeq"/>
        </authorList>
    </citation>
    <scope>NUCLEOTIDE SEQUENCE [LARGE SCALE GENOMIC DNA]</scope>
    <source>
        <strain evidence="2">MV2-25</strain>
    </source>
</reference>
<feature type="compositionally biased region" description="Basic and acidic residues" evidence="1">
    <location>
        <begin position="280"/>
        <end position="289"/>
    </location>
</feature>
<feature type="region of interest" description="Disordered" evidence="1">
    <location>
        <begin position="193"/>
        <end position="290"/>
    </location>
</feature>
<name>A0A6I8VT65_DROPS</name>
<proteinExistence type="predicted"/>
<feature type="compositionally biased region" description="Pro residues" evidence="1">
    <location>
        <begin position="265"/>
        <end position="279"/>
    </location>
</feature>
<protein>
    <submittedName>
        <fullName evidence="3">Uncharacterized protein</fullName>
    </submittedName>
</protein>
<dbReference type="AlphaFoldDB" id="A0A6I8VT65"/>
<feature type="region of interest" description="Disordered" evidence="1">
    <location>
        <begin position="1"/>
        <end position="62"/>
    </location>
</feature>
<evidence type="ECO:0000313" key="2">
    <source>
        <dbReference type="Proteomes" id="UP000001819"/>
    </source>
</evidence>
<dbReference type="RefSeq" id="XP_033234257.1">
    <property type="nucleotide sequence ID" value="XM_033378366.1"/>
</dbReference>
<evidence type="ECO:0000256" key="1">
    <source>
        <dbReference type="SAM" id="MobiDB-lite"/>
    </source>
</evidence>
<sequence>MKRLRDGRQARPLGANGDTTGHPSGDQRPEVPAPADEPTASRTRDWIVNPDGPSTSRQAQLRRVGEATLRQPGWMPWGQRAAAIQGWIDQQTHDPRTDAEGEVEPDGRFATAGVRSALNHDVAALNRLWLGSYGAAIDDDNATTDTDEHETILRNAPSLASTLPYEVSGHPVARGSEWDSPLWAEWDLAGQGRLGTPPAVRNEDESGDGAGPHYSDVSNAGDAGEGTGPQRDDGGSDSRSLMDLDFAPQANQHWAPANPSGSADIPPPFFAAHAGPPPQRPDEEVRDFGSEESLPLEYGEMADLLQILRLHPTVAAVQDDPEWAEAPPEWRTNAPGRRLPRDLISNITVFLRDRAYRLGVRRLEVHDGTCFRIKITRSRAVTVTLRHPRSMEGV</sequence>
<keyword evidence="2" id="KW-1185">Reference proteome</keyword>
<dbReference type="InParanoid" id="A0A6I8VT65"/>
<dbReference type="KEGG" id="dpo:117183673"/>
<feature type="compositionally biased region" description="Basic and acidic residues" evidence="1">
    <location>
        <begin position="230"/>
        <end position="242"/>
    </location>
</feature>
<dbReference type="Proteomes" id="UP000001819">
    <property type="component" value="Chromosome 3"/>
</dbReference>
<reference evidence="3" key="2">
    <citation type="submission" date="2025-08" db="UniProtKB">
        <authorList>
            <consortium name="RefSeq"/>
        </authorList>
    </citation>
    <scope>IDENTIFICATION</scope>
    <source>
        <strain evidence="3">MV-25-SWS-2005</strain>
        <tissue evidence="3">Whole body</tissue>
    </source>
</reference>
<gene>
    <name evidence="3" type="primary">LOC117183673</name>
</gene>
<evidence type="ECO:0000313" key="3">
    <source>
        <dbReference type="RefSeq" id="XP_033234257.1"/>
    </source>
</evidence>
<accession>A0A6I8VT65</accession>
<organism evidence="2 3">
    <name type="scientific">Drosophila pseudoobscura pseudoobscura</name>
    <name type="common">Fruit fly</name>
    <dbReference type="NCBI Taxonomy" id="46245"/>
    <lineage>
        <taxon>Eukaryota</taxon>
        <taxon>Metazoa</taxon>
        <taxon>Ecdysozoa</taxon>
        <taxon>Arthropoda</taxon>
        <taxon>Hexapoda</taxon>
        <taxon>Insecta</taxon>
        <taxon>Pterygota</taxon>
        <taxon>Neoptera</taxon>
        <taxon>Endopterygota</taxon>
        <taxon>Diptera</taxon>
        <taxon>Brachycera</taxon>
        <taxon>Muscomorpha</taxon>
        <taxon>Ephydroidea</taxon>
        <taxon>Drosophilidae</taxon>
        <taxon>Drosophila</taxon>
        <taxon>Sophophora</taxon>
    </lineage>
</organism>